<feature type="region of interest" description="Disordered" evidence="1">
    <location>
        <begin position="19"/>
        <end position="38"/>
    </location>
</feature>
<gene>
    <name evidence="2" type="primary">zgc:65873_2</name>
    <name evidence="2" type="ORF">g.116657</name>
</gene>
<feature type="non-terminal residue" evidence="2">
    <location>
        <position position="1"/>
    </location>
</feature>
<dbReference type="PANTHER" id="PTHR31833:SF2">
    <property type="entry name" value="UPF0690 PROTEIN C1ORF52"/>
    <property type="match status" value="1"/>
</dbReference>
<accession>A0A1D1Z6A3</accession>
<feature type="compositionally biased region" description="Low complexity" evidence="1">
    <location>
        <begin position="52"/>
        <end position="63"/>
    </location>
</feature>
<dbReference type="PANTHER" id="PTHR31833">
    <property type="entry name" value="UPF0690 PROTEIN C1ORF52"/>
    <property type="match status" value="1"/>
</dbReference>
<proteinExistence type="predicted"/>
<sequence length="226" mass="24853">LRGVGEGEEAAVARRRVLLAGGRPKSSGRSVASRALASRQVACVMKRAGPWSRDPISSDSSSSDSEDDGSAAKKLNNKGDVNSVKDTGSGAEPGKRKRGVFDYNTLSRHGYKGGLSVMKVPPPKAADDANKPDWSWSTGKRENTDAETIDESYEERERTRAAANAVEQDFSLQKNWHTDRKEQKNVSFSQKEKRKRDLGQASRGKNYVEEEKRLLRDSGIYSGFDS</sequence>
<evidence type="ECO:0000313" key="2">
    <source>
        <dbReference type="EMBL" id="JAT62411.1"/>
    </source>
</evidence>
<feature type="region of interest" description="Disordered" evidence="1">
    <location>
        <begin position="169"/>
        <end position="212"/>
    </location>
</feature>
<feature type="region of interest" description="Disordered" evidence="1">
    <location>
        <begin position="46"/>
        <end position="154"/>
    </location>
</feature>
<dbReference type="AlphaFoldDB" id="A0A1D1Z6A3"/>
<protein>
    <submittedName>
        <fullName evidence="2">UPF0690 protein C1orf52</fullName>
    </submittedName>
</protein>
<organism evidence="2">
    <name type="scientific">Anthurium amnicola</name>
    <dbReference type="NCBI Taxonomy" id="1678845"/>
    <lineage>
        <taxon>Eukaryota</taxon>
        <taxon>Viridiplantae</taxon>
        <taxon>Streptophyta</taxon>
        <taxon>Embryophyta</taxon>
        <taxon>Tracheophyta</taxon>
        <taxon>Spermatophyta</taxon>
        <taxon>Magnoliopsida</taxon>
        <taxon>Liliopsida</taxon>
        <taxon>Araceae</taxon>
        <taxon>Pothoideae</taxon>
        <taxon>Potheae</taxon>
        <taxon>Anthurium</taxon>
    </lineage>
</organism>
<reference evidence="2" key="1">
    <citation type="submission" date="2015-07" db="EMBL/GenBank/DDBJ databases">
        <title>Transcriptome Assembly of Anthurium amnicola.</title>
        <authorList>
            <person name="Suzuki J."/>
        </authorList>
    </citation>
    <scope>NUCLEOTIDE SEQUENCE</scope>
</reference>
<evidence type="ECO:0000256" key="1">
    <source>
        <dbReference type="SAM" id="MobiDB-lite"/>
    </source>
</evidence>
<feature type="compositionally biased region" description="Acidic residues" evidence="1">
    <location>
        <begin position="145"/>
        <end position="154"/>
    </location>
</feature>
<dbReference type="EMBL" id="GDJX01005525">
    <property type="protein sequence ID" value="JAT62411.1"/>
    <property type="molecule type" value="Transcribed_RNA"/>
</dbReference>
<name>A0A1D1Z6A3_9ARAE</name>